<keyword evidence="5" id="KW-1185">Reference proteome</keyword>
<dbReference type="InterPro" id="IPR050463">
    <property type="entry name" value="Gfo/Idh/MocA_oxidrdct_glycsds"/>
</dbReference>
<dbReference type="Gene3D" id="3.40.50.720">
    <property type="entry name" value="NAD(P)-binding Rossmann-like Domain"/>
    <property type="match status" value="1"/>
</dbReference>
<gene>
    <name evidence="4" type="ORF">GCM10007298_03700</name>
</gene>
<dbReference type="Pfam" id="PF22725">
    <property type="entry name" value="GFO_IDH_MocA_C3"/>
    <property type="match status" value="1"/>
</dbReference>
<organism evidence="4 5">
    <name type="scientific">Williamsia phyllosphaerae</name>
    <dbReference type="NCBI Taxonomy" id="885042"/>
    <lineage>
        <taxon>Bacteria</taxon>
        <taxon>Bacillati</taxon>
        <taxon>Actinomycetota</taxon>
        <taxon>Actinomycetes</taxon>
        <taxon>Mycobacteriales</taxon>
        <taxon>Nocardiaceae</taxon>
        <taxon>Williamsia</taxon>
    </lineage>
</organism>
<comment type="caution">
    <text evidence="4">The sequence shown here is derived from an EMBL/GenBank/DDBJ whole genome shotgun (WGS) entry which is preliminary data.</text>
</comment>
<reference evidence="5" key="1">
    <citation type="journal article" date="2019" name="Int. J. Syst. Evol. Microbiol.">
        <title>The Global Catalogue of Microorganisms (GCM) 10K type strain sequencing project: providing services to taxonomists for standard genome sequencing and annotation.</title>
        <authorList>
            <consortium name="The Broad Institute Genomics Platform"/>
            <consortium name="The Broad Institute Genome Sequencing Center for Infectious Disease"/>
            <person name="Wu L."/>
            <person name="Ma J."/>
        </authorList>
    </citation>
    <scope>NUCLEOTIDE SEQUENCE [LARGE SCALE GENOMIC DNA]</scope>
    <source>
        <strain evidence="5">CCM 7855</strain>
    </source>
</reference>
<dbReference type="InterPro" id="IPR036291">
    <property type="entry name" value="NAD(P)-bd_dom_sf"/>
</dbReference>
<evidence type="ECO:0000259" key="3">
    <source>
        <dbReference type="Pfam" id="PF22725"/>
    </source>
</evidence>
<keyword evidence="1" id="KW-0560">Oxidoreductase</keyword>
<dbReference type="InterPro" id="IPR000683">
    <property type="entry name" value="Gfo/Idh/MocA-like_OxRdtase_N"/>
</dbReference>
<accession>A0ABQ1U5T3</accession>
<dbReference type="SUPFAM" id="SSF51735">
    <property type="entry name" value="NAD(P)-binding Rossmann-fold domains"/>
    <property type="match status" value="1"/>
</dbReference>
<evidence type="ECO:0000256" key="1">
    <source>
        <dbReference type="ARBA" id="ARBA00023002"/>
    </source>
</evidence>
<evidence type="ECO:0000259" key="2">
    <source>
        <dbReference type="Pfam" id="PF01408"/>
    </source>
</evidence>
<dbReference type="Proteomes" id="UP000632454">
    <property type="component" value="Unassembled WGS sequence"/>
</dbReference>
<dbReference type="InterPro" id="IPR055170">
    <property type="entry name" value="GFO_IDH_MocA-like_dom"/>
</dbReference>
<sequence length="302" mass="31829">MRPARATRLGDMTATPIRVAVVGAGPWARETHIPALSAHPGVELVGVWTRRPEAADDLPVPRFESIEAMLEGCDAVSFAVPPDAQAPLAVAAADAGKHLILDKPIAGTVEGAEAIVAAVRAADVRSIVTFTRRYAPETRAFVDAAQAGRYAGGLGRWISGSLLGGRYSSSQWRQDGGALLDVGPHVIDLLDATLGSITKVIDARVIADDDLWHLTFGHTGGATSTAQLSLRVPARPTVTEFSVHGPDGVVTLTDRTTGSVECFTTLVDELLTAIATSTDHPLDAARGLHIQRIIAEVHRRVA</sequence>
<dbReference type="Pfam" id="PF01408">
    <property type="entry name" value="GFO_IDH_MocA"/>
    <property type="match status" value="1"/>
</dbReference>
<dbReference type="EMBL" id="BMCS01000001">
    <property type="protein sequence ID" value="GGF10998.1"/>
    <property type="molecule type" value="Genomic_DNA"/>
</dbReference>
<evidence type="ECO:0000313" key="4">
    <source>
        <dbReference type="EMBL" id="GGF10998.1"/>
    </source>
</evidence>
<dbReference type="Gene3D" id="3.30.360.10">
    <property type="entry name" value="Dihydrodipicolinate Reductase, domain 2"/>
    <property type="match status" value="1"/>
</dbReference>
<dbReference type="PANTHER" id="PTHR43818">
    <property type="entry name" value="BCDNA.GH03377"/>
    <property type="match status" value="1"/>
</dbReference>
<proteinExistence type="predicted"/>
<evidence type="ECO:0000313" key="5">
    <source>
        <dbReference type="Proteomes" id="UP000632454"/>
    </source>
</evidence>
<protein>
    <submittedName>
        <fullName evidence="4">Dehydrogenase</fullName>
    </submittedName>
</protein>
<feature type="domain" description="GFO/IDH/MocA-like oxidoreductase" evidence="3">
    <location>
        <begin position="170"/>
        <end position="250"/>
    </location>
</feature>
<dbReference type="SUPFAM" id="SSF55347">
    <property type="entry name" value="Glyceraldehyde-3-phosphate dehydrogenase-like, C-terminal domain"/>
    <property type="match status" value="1"/>
</dbReference>
<dbReference type="PANTHER" id="PTHR43818:SF11">
    <property type="entry name" value="BCDNA.GH03377"/>
    <property type="match status" value="1"/>
</dbReference>
<feature type="domain" description="Gfo/Idh/MocA-like oxidoreductase N-terminal" evidence="2">
    <location>
        <begin position="17"/>
        <end position="129"/>
    </location>
</feature>
<name>A0ABQ1U5T3_9NOCA</name>